<sequence length="76" mass="8503">MKQLRFAKRGWSADQKVELKNCARTVEALYTRRKVWAHAVAELQWGAEGRTPPLPGTPARKILAAPLGPRSADESY</sequence>
<protein>
    <submittedName>
        <fullName evidence="2">Uncharacterized protein</fullName>
    </submittedName>
</protein>
<keyword evidence="3" id="KW-1185">Reference proteome</keyword>
<accession>A0A2R6W216</accession>
<gene>
    <name evidence="2" type="ORF">MARPO_0180s0016</name>
</gene>
<evidence type="ECO:0000313" key="2">
    <source>
        <dbReference type="EMBL" id="PTQ27893.1"/>
    </source>
</evidence>
<name>A0A2R6W216_MARPO</name>
<dbReference type="EMBL" id="KZ772849">
    <property type="protein sequence ID" value="PTQ27893.1"/>
    <property type="molecule type" value="Genomic_DNA"/>
</dbReference>
<dbReference type="Proteomes" id="UP000244005">
    <property type="component" value="Unassembled WGS sequence"/>
</dbReference>
<reference evidence="3" key="1">
    <citation type="journal article" date="2017" name="Cell">
        <title>Insights into land plant evolution garnered from the Marchantia polymorpha genome.</title>
        <authorList>
            <person name="Bowman J.L."/>
            <person name="Kohchi T."/>
            <person name="Yamato K.T."/>
            <person name="Jenkins J."/>
            <person name="Shu S."/>
            <person name="Ishizaki K."/>
            <person name="Yamaoka S."/>
            <person name="Nishihama R."/>
            <person name="Nakamura Y."/>
            <person name="Berger F."/>
            <person name="Adam C."/>
            <person name="Aki S.S."/>
            <person name="Althoff F."/>
            <person name="Araki T."/>
            <person name="Arteaga-Vazquez M.A."/>
            <person name="Balasubrmanian S."/>
            <person name="Barry K."/>
            <person name="Bauer D."/>
            <person name="Boehm C.R."/>
            <person name="Briginshaw L."/>
            <person name="Caballero-Perez J."/>
            <person name="Catarino B."/>
            <person name="Chen F."/>
            <person name="Chiyoda S."/>
            <person name="Chovatia M."/>
            <person name="Davies K.M."/>
            <person name="Delmans M."/>
            <person name="Demura T."/>
            <person name="Dierschke T."/>
            <person name="Dolan L."/>
            <person name="Dorantes-Acosta A.E."/>
            <person name="Eklund D.M."/>
            <person name="Florent S.N."/>
            <person name="Flores-Sandoval E."/>
            <person name="Fujiyama A."/>
            <person name="Fukuzawa H."/>
            <person name="Galik B."/>
            <person name="Grimanelli D."/>
            <person name="Grimwood J."/>
            <person name="Grossniklaus U."/>
            <person name="Hamada T."/>
            <person name="Haseloff J."/>
            <person name="Hetherington A.J."/>
            <person name="Higo A."/>
            <person name="Hirakawa Y."/>
            <person name="Hundley H.N."/>
            <person name="Ikeda Y."/>
            <person name="Inoue K."/>
            <person name="Inoue S.I."/>
            <person name="Ishida S."/>
            <person name="Jia Q."/>
            <person name="Kakita M."/>
            <person name="Kanazawa T."/>
            <person name="Kawai Y."/>
            <person name="Kawashima T."/>
            <person name="Kennedy M."/>
            <person name="Kinose K."/>
            <person name="Kinoshita T."/>
            <person name="Kohara Y."/>
            <person name="Koide E."/>
            <person name="Komatsu K."/>
            <person name="Kopischke S."/>
            <person name="Kubo M."/>
            <person name="Kyozuka J."/>
            <person name="Lagercrantz U."/>
            <person name="Lin S.S."/>
            <person name="Lindquist E."/>
            <person name="Lipzen A.M."/>
            <person name="Lu C.W."/>
            <person name="De Luna E."/>
            <person name="Martienssen R.A."/>
            <person name="Minamino N."/>
            <person name="Mizutani M."/>
            <person name="Mizutani M."/>
            <person name="Mochizuki N."/>
            <person name="Monte I."/>
            <person name="Mosher R."/>
            <person name="Nagasaki H."/>
            <person name="Nakagami H."/>
            <person name="Naramoto S."/>
            <person name="Nishitani K."/>
            <person name="Ohtani M."/>
            <person name="Okamoto T."/>
            <person name="Okumura M."/>
            <person name="Phillips J."/>
            <person name="Pollak B."/>
            <person name="Reinders A."/>
            <person name="Rovekamp M."/>
            <person name="Sano R."/>
            <person name="Sawa S."/>
            <person name="Schmid M.W."/>
            <person name="Shirakawa M."/>
            <person name="Solano R."/>
            <person name="Spunde A."/>
            <person name="Suetsugu N."/>
            <person name="Sugano S."/>
            <person name="Sugiyama A."/>
            <person name="Sun R."/>
            <person name="Suzuki Y."/>
            <person name="Takenaka M."/>
            <person name="Takezawa D."/>
            <person name="Tomogane H."/>
            <person name="Tsuzuki M."/>
            <person name="Ueda T."/>
            <person name="Umeda M."/>
            <person name="Ward J.M."/>
            <person name="Watanabe Y."/>
            <person name="Yazaki K."/>
            <person name="Yokoyama R."/>
            <person name="Yoshitake Y."/>
            <person name="Yotsui I."/>
            <person name="Zachgo S."/>
            <person name="Schmutz J."/>
        </authorList>
    </citation>
    <scope>NUCLEOTIDE SEQUENCE [LARGE SCALE GENOMIC DNA]</scope>
    <source>
        <strain evidence="3">Tak-1</strain>
    </source>
</reference>
<dbReference type="AlphaFoldDB" id="A0A2R6W216"/>
<organism evidence="2 3">
    <name type="scientific">Marchantia polymorpha</name>
    <name type="common">Common liverwort</name>
    <name type="synonym">Marchantia aquatica</name>
    <dbReference type="NCBI Taxonomy" id="3197"/>
    <lineage>
        <taxon>Eukaryota</taxon>
        <taxon>Viridiplantae</taxon>
        <taxon>Streptophyta</taxon>
        <taxon>Embryophyta</taxon>
        <taxon>Marchantiophyta</taxon>
        <taxon>Marchantiopsida</taxon>
        <taxon>Marchantiidae</taxon>
        <taxon>Marchantiales</taxon>
        <taxon>Marchantiaceae</taxon>
        <taxon>Marchantia</taxon>
    </lineage>
</organism>
<feature type="region of interest" description="Disordered" evidence="1">
    <location>
        <begin position="49"/>
        <end position="76"/>
    </location>
</feature>
<evidence type="ECO:0000313" key="3">
    <source>
        <dbReference type="Proteomes" id="UP000244005"/>
    </source>
</evidence>
<evidence type="ECO:0000256" key="1">
    <source>
        <dbReference type="SAM" id="MobiDB-lite"/>
    </source>
</evidence>
<proteinExistence type="predicted"/>